<dbReference type="RefSeq" id="WP_052342906.1">
    <property type="nucleotide sequence ID" value="NZ_BAMD01000055.1"/>
</dbReference>
<evidence type="ECO:0000256" key="1">
    <source>
        <dbReference type="SAM" id="Coils"/>
    </source>
</evidence>
<keyword evidence="2" id="KW-0472">Membrane</keyword>
<dbReference type="eggNOG" id="ENOG502ZC2G">
    <property type="taxonomic scope" value="Bacteria"/>
</dbReference>
<sequence length="201" mass="22905">MKNLISTFLVSIIFLGQTVSMEAQESGNTGLEGGNIGSQFDYAIRKSNTYEGFKVVKTTWLYKLKGNALDSVKALRDNIVSLETKVQDQQNEMNTLKADLKEANDRLGIATKEKDSFNFLGMLLTKSVYSTMVWTIIFILIVTLGIMVFLFKRSNTITIKTKETLGEKQEEFDAHRKWALEREQTLARELNKLKQKYKGLD</sequence>
<keyword evidence="1" id="KW-0175">Coiled coil</keyword>
<proteinExistence type="predicted"/>
<dbReference type="CDD" id="cd21931">
    <property type="entry name" value="TD_EMAP-like"/>
    <property type="match status" value="1"/>
</dbReference>
<accession>W7YQR3</accession>
<keyword evidence="2" id="KW-0812">Transmembrane</keyword>
<dbReference type="AlphaFoldDB" id="W7YQR3"/>
<evidence type="ECO:0008006" key="5">
    <source>
        <dbReference type="Google" id="ProtNLM"/>
    </source>
</evidence>
<evidence type="ECO:0000313" key="4">
    <source>
        <dbReference type="Proteomes" id="UP000019402"/>
    </source>
</evidence>
<protein>
    <recommendedName>
        <fullName evidence="5">tRNA (Guanine-N1)-methyltransferase</fullName>
    </recommendedName>
</protein>
<evidence type="ECO:0000256" key="2">
    <source>
        <dbReference type="SAM" id="Phobius"/>
    </source>
</evidence>
<keyword evidence="2" id="KW-1133">Transmembrane helix</keyword>
<dbReference type="InterPro" id="IPR049813">
    <property type="entry name" value="Elp-1-like_TD"/>
</dbReference>
<name>W7YQR3_9BACT</name>
<feature type="transmembrane region" description="Helical" evidence="2">
    <location>
        <begin position="132"/>
        <end position="151"/>
    </location>
</feature>
<keyword evidence="4" id="KW-1185">Reference proteome</keyword>
<organism evidence="3 4">
    <name type="scientific">Saccharicrinis fermentans DSM 9555 = JCM 21142</name>
    <dbReference type="NCBI Taxonomy" id="869213"/>
    <lineage>
        <taxon>Bacteria</taxon>
        <taxon>Pseudomonadati</taxon>
        <taxon>Bacteroidota</taxon>
        <taxon>Bacteroidia</taxon>
        <taxon>Marinilabiliales</taxon>
        <taxon>Marinilabiliaceae</taxon>
        <taxon>Saccharicrinis</taxon>
    </lineage>
</organism>
<dbReference type="Proteomes" id="UP000019402">
    <property type="component" value="Unassembled WGS sequence"/>
</dbReference>
<feature type="coiled-coil region" evidence="1">
    <location>
        <begin position="72"/>
        <end position="113"/>
    </location>
</feature>
<evidence type="ECO:0000313" key="3">
    <source>
        <dbReference type="EMBL" id="GAF04769.1"/>
    </source>
</evidence>
<dbReference type="OrthoDB" id="981213at2"/>
<dbReference type="SUPFAM" id="SSF58100">
    <property type="entry name" value="Bacterial hemolysins"/>
    <property type="match status" value="1"/>
</dbReference>
<dbReference type="EMBL" id="BAMD01000055">
    <property type="protein sequence ID" value="GAF04769.1"/>
    <property type="molecule type" value="Genomic_DNA"/>
</dbReference>
<reference evidence="3 4" key="1">
    <citation type="journal article" date="2014" name="Genome Announc.">
        <title>Draft Genome Sequence of Cytophaga fermentans JCM 21142T, a Facultative Anaerobe Isolated from Marine Mud.</title>
        <authorList>
            <person name="Starns D."/>
            <person name="Oshima K."/>
            <person name="Suda W."/>
            <person name="Iino T."/>
            <person name="Yuki M."/>
            <person name="Inoue J."/>
            <person name="Kitamura K."/>
            <person name="Iida T."/>
            <person name="Darby A."/>
            <person name="Hattori M."/>
            <person name="Ohkuma M."/>
        </authorList>
    </citation>
    <scope>NUCLEOTIDE SEQUENCE [LARGE SCALE GENOMIC DNA]</scope>
    <source>
        <strain evidence="3 4">JCM 21142</strain>
    </source>
</reference>
<dbReference type="STRING" id="869213.GCA_000517085_00178"/>
<gene>
    <name evidence="3" type="ORF">JCM21142_93486</name>
</gene>
<comment type="caution">
    <text evidence="3">The sequence shown here is derived from an EMBL/GenBank/DDBJ whole genome shotgun (WGS) entry which is preliminary data.</text>
</comment>